<evidence type="ECO:0000256" key="2">
    <source>
        <dbReference type="SAM" id="MobiDB-lite"/>
    </source>
</evidence>
<evidence type="ECO:0000313" key="3">
    <source>
        <dbReference type="EMBL" id="SCU69491.1"/>
    </source>
</evidence>
<reference evidence="3" key="1">
    <citation type="submission" date="2016-09" db="EMBL/GenBank/DDBJ databases">
        <authorList>
            <person name="Hebert L."/>
            <person name="Moumen B."/>
        </authorList>
    </citation>
    <scope>NUCLEOTIDE SEQUENCE [LARGE SCALE GENOMIC DNA]</scope>
    <source>
        <strain evidence="3">OVI</strain>
    </source>
</reference>
<name>A0A1G4IB39_TRYEQ</name>
<dbReference type="VEuPathDB" id="TriTrypDB:TEOVI_000105700"/>
<feature type="region of interest" description="Disordered" evidence="2">
    <location>
        <begin position="745"/>
        <end position="805"/>
    </location>
</feature>
<dbReference type="InterPro" id="IPR011047">
    <property type="entry name" value="Quinoprotein_ADH-like_sf"/>
</dbReference>
<feature type="compositionally biased region" description="Basic and acidic residues" evidence="2">
    <location>
        <begin position="745"/>
        <end position="755"/>
    </location>
</feature>
<dbReference type="AlphaFoldDB" id="A0A1G4IB39"/>
<evidence type="ECO:0000313" key="4">
    <source>
        <dbReference type="Proteomes" id="UP000195570"/>
    </source>
</evidence>
<feature type="region of interest" description="Disordered" evidence="2">
    <location>
        <begin position="692"/>
        <end position="725"/>
    </location>
</feature>
<dbReference type="GeneID" id="92374997"/>
<keyword evidence="1" id="KW-0175">Coiled coil</keyword>
<feature type="coiled-coil region" evidence="1">
    <location>
        <begin position="1022"/>
        <end position="1049"/>
    </location>
</feature>
<dbReference type="SUPFAM" id="SSF50998">
    <property type="entry name" value="Quinoprotein alcohol dehydrogenase-like"/>
    <property type="match status" value="1"/>
</dbReference>
<dbReference type="RefSeq" id="XP_067080458.1">
    <property type="nucleotide sequence ID" value="XM_067224357.1"/>
</dbReference>
<organism evidence="3 4">
    <name type="scientific">Trypanosoma equiperdum</name>
    <dbReference type="NCBI Taxonomy" id="5694"/>
    <lineage>
        <taxon>Eukaryota</taxon>
        <taxon>Discoba</taxon>
        <taxon>Euglenozoa</taxon>
        <taxon>Kinetoplastea</taxon>
        <taxon>Metakinetoplastina</taxon>
        <taxon>Trypanosomatida</taxon>
        <taxon>Trypanosomatidae</taxon>
        <taxon>Trypanosoma</taxon>
    </lineage>
</organism>
<evidence type="ECO:0000256" key="1">
    <source>
        <dbReference type="SAM" id="Coils"/>
    </source>
</evidence>
<keyword evidence="4" id="KW-1185">Reference proteome</keyword>
<gene>
    <name evidence="3" type="ORF">TEOVI_000105700</name>
</gene>
<feature type="compositionally biased region" description="Low complexity" evidence="2">
    <location>
        <begin position="758"/>
        <end position="771"/>
    </location>
</feature>
<comment type="caution">
    <text evidence="3">The sequence shown here is derived from an EMBL/GenBank/DDBJ whole genome shotgun (WGS) entry which is preliminary data.</text>
</comment>
<accession>A0A1G4IB39</accession>
<proteinExistence type="predicted"/>
<sequence>MCGVSGVGGHDVPLPSLVTSSDKWLVYGCATDALVVCALKDELPSSCSSNAGSTGGESDFVQNTSVVSLPAGEELSVVCIHPVKDLLCVGTTLNGVYLTTAANPNFSAGAKLSLRFSGIVSHCACFVNGVEEGHDILVMSCLLEEALVECHKLLLWDVCSKALLWRGCTEAMVSITAVPGVVGFASCSRRHLLMWSFRNGASSASSLTSTANSAVGADEDSGGTITVFSKTFAAVEELHDVEYVCVVTPASSAEKSLTVLTTKGFLVSFNLHSGEPLKWMDCKISSVTSAYRCGGDIVVCGGLVRFFSEDWVFRGKIRPPEHSPHPGTPHAPHSTGLTCTGAAPCGGNAIAFFFTGGGIVRCRIGRLGVEAKMCDSVSTCSKLTFHCVYEYVPISPHDAPIQLLALTPDVICLHSRHQLRLYGTPLLFSRGNMSFESTCCAYHRGLGVIAMYESSAHQIVAVTPGLERVLCRLGLEVPLTALITLEDNQFVGLSAANTIIYLEGQWGEDMQHFSLRLLRIQRFAELKTPFTHLAYSAGVLHVASSREVVNLHTGHITSFNDDIIALIPASGGALLVVHTHSCIFLSPSGVTPVGFPFLEADLRGAASSLGRRYVALYNEGNVHVVELSSGKRVKHISAQRGASGASPTTIRCVGFTADDSSIVVCDSRGVLEVHGFEGTGLISPGIYGDATSADDTNTNRFSRESSCSSSRRAKQLDGPTSTELQNRFKDLHGFYEASRRVATERKAYKLPERHSKFASSTGANSSSGRSTPSPPTSANRSSGKNAFRVQDGDEGLLPTPKKSPYPARRWKAADVPASLLNVGAGGNEILVSASLVEVSALTSIDSKHNDLSSVLEGGAAALSWAVNDIPRDSGKCRVPDSPAYVLQSPTRKGEPLLSPMKVPEDDVVNVDSFDRVDPRRIERLHSQTAGHDDPTALQCHRTNSSDGIASLRARSLDIRDGLKELADAYERLGEEDGDDVDETTMEEMFSTVSRLYTRLQSRQSRRSNSSCSFASDQSSASINAMLANLQLLQCQNSRIEAQNREILSKLSSANGR</sequence>
<dbReference type="EMBL" id="CZPT02001221">
    <property type="protein sequence ID" value="SCU69491.1"/>
    <property type="molecule type" value="Genomic_DNA"/>
</dbReference>
<dbReference type="Proteomes" id="UP000195570">
    <property type="component" value="Unassembled WGS sequence"/>
</dbReference>
<protein>
    <submittedName>
        <fullName evidence="3">Uncharacterized protein</fullName>
    </submittedName>
</protein>